<dbReference type="InterPro" id="IPR047923">
    <property type="entry name" value="ArpA-like"/>
</dbReference>
<evidence type="ECO:0000256" key="3">
    <source>
        <dbReference type="ARBA" id="ARBA00023163"/>
    </source>
</evidence>
<sequence length="225" mass="24638">MVKQERAIRTRKAILTAAAKVFEERGYRAATITEILSAAGVTKGALYFHFSSKEELAQGILHEQDQWLAIPDRASKIQQISDTVLLHAYRLQHDPMVRAGVRLSLDQQAGEVDRRGPFTHWGDIIGELLDKAEAQGELLPHVSAPETADVLVGSFAGIQAMSQVMSDYQDLLIRVNAMLRHFLPSVVIPSVLASVDITTARADRLVTELRTPVPAPEDDAVAPVG</sequence>
<geneLocation type="plasmid" evidence="6 7">
    <name>unnamed2</name>
</geneLocation>
<keyword evidence="3" id="KW-0804">Transcription</keyword>
<dbReference type="Pfam" id="PF00440">
    <property type="entry name" value="TetR_N"/>
    <property type="match status" value="1"/>
</dbReference>
<proteinExistence type="predicted"/>
<gene>
    <name evidence="6" type="ORF">IAG43_33480</name>
</gene>
<dbReference type="SUPFAM" id="SSF46689">
    <property type="entry name" value="Homeodomain-like"/>
    <property type="match status" value="1"/>
</dbReference>
<dbReference type="GO" id="GO:0003700">
    <property type="term" value="F:DNA-binding transcription factor activity"/>
    <property type="evidence" value="ECO:0007669"/>
    <property type="project" value="TreeGrafter"/>
</dbReference>
<dbReference type="RefSeq" id="WP_187744901.1">
    <property type="nucleotide sequence ID" value="NZ_CP060826.1"/>
</dbReference>
<dbReference type="GO" id="GO:0000976">
    <property type="term" value="F:transcription cis-regulatory region binding"/>
    <property type="evidence" value="ECO:0007669"/>
    <property type="project" value="TreeGrafter"/>
</dbReference>
<dbReference type="InterPro" id="IPR023772">
    <property type="entry name" value="DNA-bd_HTH_TetR-type_CS"/>
</dbReference>
<dbReference type="InterPro" id="IPR036271">
    <property type="entry name" value="Tet_transcr_reg_TetR-rel_C_sf"/>
</dbReference>
<feature type="domain" description="HTH tetR-type" evidence="5">
    <location>
        <begin position="8"/>
        <end position="68"/>
    </location>
</feature>
<dbReference type="PANTHER" id="PTHR30055">
    <property type="entry name" value="HTH-TYPE TRANSCRIPTIONAL REGULATOR RUTR"/>
    <property type="match status" value="1"/>
</dbReference>
<dbReference type="EMBL" id="CP060826">
    <property type="protein sequence ID" value="QNP67858.1"/>
    <property type="molecule type" value="Genomic_DNA"/>
</dbReference>
<evidence type="ECO:0000256" key="4">
    <source>
        <dbReference type="PROSITE-ProRule" id="PRU00335"/>
    </source>
</evidence>
<dbReference type="Gene3D" id="1.10.357.10">
    <property type="entry name" value="Tetracycline Repressor, domain 2"/>
    <property type="match status" value="1"/>
</dbReference>
<dbReference type="PROSITE" id="PS01081">
    <property type="entry name" value="HTH_TETR_1"/>
    <property type="match status" value="1"/>
</dbReference>
<keyword evidence="6" id="KW-0614">Plasmid</keyword>
<keyword evidence="2 4" id="KW-0238">DNA-binding</keyword>
<reference evidence="6 7" key="1">
    <citation type="submission" date="2020-08" db="EMBL/GenBank/DDBJ databases">
        <title>A novel species.</title>
        <authorList>
            <person name="Gao J."/>
        </authorList>
    </citation>
    <scope>NUCLEOTIDE SEQUENCE [LARGE SCALE GENOMIC DNA]</scope>
    <source>
        <strain evidence="6 7">CRPJ-33</strain>
        <plasmid evidence="6 7">unnamed2</plasmid>
    </source>
</reference>
<dbReference type="PROSITE" id="PS50977">
    <property type="entry name" value="HTH_TETR_2"/>
    <property type="match status" value="1"/>
</dbReference>
<evidence type="ECO:0000313" key="6">
    <source>
        <dbReference type="EMBL" id="QNP67858.1"/>
    </source>
</evidence>
<evidence type="ECO:0000256" key="2">
    <source>
        <dbReference type="ARBA" id="ARBA00023125"/>
    </source>
</evidence>
<dbReference type="InterPro" id="IPR050109">
    <property type="entry name" value="HTH-type_TetR-like_transc_reg"/>
</dbReference>
<keyword evidence="7" id="KW-1185">Reference proteome</keyword>
<evidence type="ECO:0000313" key="7">
    <source>
        <dbReference type="Proteomes" id="UP000516230"/>
    </source>
</evidence>
<dbReference type="InterPro" id="IPR001647">
    <property type="entry name" value="HTH_TetR"/>
</dbReference>
<dbReference type="KEGG" id="sgj:IAG43_33480"/>
<name>A0A7H0I4Z2_9ACTN</name>
<dbReference type="InterPro" id="IPR009057">
    <property type="entry name" value="Homeodomain-like_sf"/>
</dbReference>
<dbReference type="Proteomes" id="UP000516230">
    <property type="component" value="Plasmid unnamed2"/>
</dbReference>
<evidence type="ECO:0000259" key="5">
    <source>
        <dbReference type="PROSITE" id="PS50977"/>
    </source>
</evidence>
<dbReference type="AlphaFoldDB" id="A0A7H0I4Z2"/>
<organism evidence="6 7">
    <name type="scientific">Streptomyces genisteinicus</name>
    <dbReference type="NCBI Taxonomy" id="2768068"/>
    <lineage>
        <taxon>Bacteria</taxon>
        <taxon>Bacillati</taxon>
        <taxon>Actinomycetota</taxon>
        <taxon>Actinomycetes</taxon>
        <taxon>Kitasatosporales</taxon>
        <taxon>Streptomycetaceae</taxon>
        <taxon>Streptomyces</taxon>
    </lineage>
</organism>
<dbReference type="SUPFAM" id="SSF48498">
    <property type="entry name" value="Tetracyclin repressor-like, C-terminal domain"/>
    <property type="match status" value="1"/>
</dbReference>
<protein>
    <submittedName>
        <fullName evidence="6">TetR/AcrR family transcriptional regulator</fullName>
    </submittedName>
</protein>
<dbReference type="NCBIfam" id="NF041196">
    <property type="entry name" value="ScbR_bind_reg"/>
    <property type="match status" value="1"/>
</dbReference>
<keyword evidence="1" id="KW-0805">Transcription regulation</keyword>
<dbReference type="PRINTS" id="PR00455">
    <property type="entry name" value="HTHTETR"/>
</dbReference>
<accession>A0A7H0I4Z2</accession>
<feature type="DNA-binding region" description="H-T-H motif" evidence="4">
    <location>
        <begin position="31"/>
        <end position="50"/>
    </location>
</feature>
<dbReference type="PANTHER" id="PTHR30055:SF234">
    <property type="entry name" value="HTH-TYPE TRANSCRIPTIONAL REGULATOR BETI"/>
    <property type="match status" value="1"/>
</dbReference>
<evidence type="ECO:0000256" key="1">
    <source>
        <dbReference type="ARBA" id="ARBA00023015"/>
    </source>
</evidence>